<protein>
    <submittedName>
        <fullName evidence="7">Formate/nitrite transporter</fullName>
    </submittedName>
</protein>
<dbReference type="PROSITE" id="PS01006">
    <property type="entry name" value="FORMATE_NITRITE_TP_2"/>
    <property type="match status" value="1"/>
</dbReference>
<evidence type="ECO:0000256" key="3">
    <source>
        <dbReference type="ARBA" id="ARBA00022989"/>
    </source>
</evidence>
<dbReference type="PANTHER" id="PTHR30520:SF8">
    <property type="entry name" value="NITRITE TRANSPORTER NIRC"/>
    <property type="match status" value="1"/>
</dbReference>
<evidence type="ECO:0000313" key="7">
    <source>
        <dbReference type="EMBL" id="KXA27815.1"/>
    </source>
</evidence>
<reference evidence="7 8" key="1">
    <citation type="submission" date="2016-01" db="EMBL/GenBank/DDBJ databases">
        <authorList>
            <person name="Oliw E.H."/>
        </authorList>
    </citation>
    <scope>NUCLEOTIDE SEQUENCE [LARGE SCALE GENOMIC DNA]</scope>
    <source>
        <strain evidence="7 8">CMW7756A</strain>
    </source>
</reference>
<comment type="caution">
    <text evidence="7">The sequence shown here is derived from an EMBL/GenBank/DDBJ whole genome shotgun (WGS) entry which is preliminary data.</text>
</comment>
<evidence type="ECO:0000256" key="6">
    <source>
        <dbReference type="SAM" id="Phobius"/>
    </source>
</evidence>
<dbReference type="InterPro" id="IPR023271">
    <property type="entry name" value="Aquaporin-like"/>
</dbReference>
<dbReference type="PATRIC" id="fig|54005.3.peg.1849"/>
<sequence>MYKDIIGGLTNSANTKKNLLEDSLFKYLLASVVAGFFIGLGILIMTLSAGTFSSLPIPVVKFINGSVFSLALSFVVFAGGELFTGNVLVTSIGRLNKKIDTASLLKILIFSYLGNLLGSILISYLFKMTGISPEYNEALLKLATTKSSFDFTALLFKGIMCNILVCLAVLICSRPISDSSKLILIFWCILAFVSLGFEHSVANMTCFALAKMLNPEFGFALIFKNLIPVTIGNIIGGSLVAITYYFLGSEN</sequence>
<organism evidence="7">
    <name type="scientific">Peptoniphilus harei</name>
    <dbReference type="NCBI Taxonomy" id="54005"/>
    <lineage>
        <taxon>Bacteria</taxon>
        <taxon>Bacillati</taxon>
        <taxon>Bacillota</taxon>
        <taxon>Tissierellia</taxon>
        <taxon>Tissierellales</taxon>
        <taxon>Peptoniphilaceae</taxon>
        <taxon>Peptoniphilus</taxon>
    </lineage>
</organism>
<dbReference type="PANTHER" id="PTHR30520">
    <property type="entry name" value="FORMATE TRANSPORTER-RELATED"/>
    <property type="match status" value="1"/>
</dbReference>
<keyword evidence="4 6" id="KW-0472">Membrane</keyword>
<gene>
    <name evidence="7" type="ORF">HMPREF3229_01886</name>
</gene>
<evidence type="ECO:0000256" key="5">
    <source>
        <dbReference type="ARBA" id="ARBA00049660"/>
    </source>
</evidence>
<comment type="subcellular location">
    <subcellularLocation>
        <location evidence="1">Membrane</location>
        <topology evidence="1">Multi-pass membrane protein</topology>
    </subcellularLocation>
</comment>
<comment type="similarity">
    <text evidence="5">Belongs to the FNT transporter (TC 1.A.16) family.</text>
</comment>
<dbReference type="InterPro" id="IPR024002">
    <property type="entry name" value="For/NO2_transpt_CS"/>
</dbReference>
<dbReference type="EMBL" id="LRQE01000050">
    <property type="protein sequence ID" value="KXA27815.1"/>
    <property type="molecule type" value="Genomic_DNA"/>
</dbReference>
<feature type="transmembrane region" description="Helical" evidence="6">
    <location>
        <begin position="222"/>
        <end position="247"/>
    </location>
</feature>
<feature type="transmembrane region" description="Helical" evidence="6">
    <location>
        <begin position="104"/>
        <end position="126"/>
    </location>
</feature>
<evidence type="ECO:0000256" key="2">
    <source>
        <dbReference type="ARBA" id="ARBA00022692"/>
    </source>
</evidence>
<dbReference type="GO" id="GO:0015499">
    <property type="term" value="F:formate transmembrane transporter activity"/>
    <property type="evidence" value="ECO:0007669"/>
    <property type="project" value="TreeGrafter"/>
</dbReference>
<feature type="transmembrane region" description="Helical" evidence="6">
    <location>
        <begin position="67"/>
        <end position="92"/>
    </location>
</feature>
<feature type="transmembrane region" description="Helical" evidence="6">
    <location>
        <begin position="151"/>
        <end position="172"/>
    </location>
</feature>
<dbReference type="AlphaFoldDB" id="A0A133PGX2"/>
<dbReference type="GO" id="GO:0005886">
    <property type="term" value="C:plasma membrane"/>
    <property type="evidence" value="ECO:0007669"/>
    <property type="project" value="TreeGrafter"/>
</dbReference>
<accession>A0A133PGX2</accession>
<evidence type="ECO:0000256" key="4">
    <source>
        <dbReference type="ARBA" id="ARBA00023136"/>
    </source>
</evidence>
<dbReference type="RefSeq" id="WP_060800777.1">
    <property type="nucleotide sequence ID" value="NZ_KQ957105.1"/>
</dbReference>
<keyword evidence="2 6" id="KW-0812">Transmembrane</keyword>
<evidence type="ECO:0000256" key="1">
    <source>
        <dbReference type="ARBA" id="ARBA00004141"/>
    </source>
</evidence>
<dbReference type="InterPro" id="IPR000292">
    <property type="entry name" value="For/NO2_transpt"/>
</dbReference>
<name>A0A133PGX2_9FIRM</name>
<feature type="transmembrane region" description="Helical" evidence="6">
    <location>
        <begin position="24"/>
        <end position="47"/>
    </location>
</feature>
<evidence type="ECO:0000313" key="8">
    <source>
        <dbReference type="Proteomes" id="UP000070174"/>
    </source>
</evidence>
<keyword evidence="3 6" id="KW-1133">Transmembrane helix</keyword>
<feature type="transmembrane region" description="Helical" evidence="6">
    <location>
        <begin position="184"/>
        <end position="210"/>
    </location>
</feature>
<proteinExistence type="inferred from homology"/>
<dbReference type="Pfam" id="PF01226">
    <property type="entry name" value="Form_Nir_trans"/>
    <property type="match status" value="1"/>
</dbReference>
<dbReference type="Gene3D" id="1.20.1080.10">
    <property type="entry name" value="Glycerol uptake facilitator protein"/>
    <property type="match status" value="1"/>
</dbReference>
<dbReference type="Proteomes" id="UP000070174">
    <property type="component" value="Unassembled WGS sequence"/>
</dbReference>